<gene>
    <name evidence="1" type="ORF">EJB05_40447</name>
</gene>
<evidence type="ECO:0000313" key="1">
    <source>
        <dbReference type="EMBL" id="TVU13394.1"/>
    </source>
</evidence>
<dbReference type="Gramene" id="TVU13394">
    <property type="protein sequence ID" value="TVU13394"/>
    <property type="gene ID" value="EJB05_40447"/>
</dbReference>
<dbReference type="EMBL" id="RWGY01000034">
    <property type="protein sequence ID" value="TVU13394.1"/>
    <property type="molecule type" value="Genomic_DNA"/>
</dbReference>
<name>A0A5J9TPW3_9POAL</name>
<proteinExistence type="predicted"/>
<reference evidence="1 2" key="1">
    <citation type="journal article" date="2019" name="Sci. Rep.">
        <title>A high-quality genome of Eragrostis curvula grass provides insights into Poaceae evolution and supports new strategies to enhance forage quality.</title>
        <authorList>
            <person name="Carballo J."/>
            <person name="Santos B.A.C.M."/>
            <person name="Zappacosta D."/>
            <person name="Garbus I."/>
            <person name="Selva J.P."/>
            <person name="Gallo C.A."/>
            <person name="Diaz A."/>
            <person name="Albertini E."/>
            <person name="Caccamo M."/>
            <person name="Echenique V."/>
        </authorList>
    </citation>
    <scope>NUCLEOTIDE SEQUENCE [LARGE SCALE GENOMIC DNA]</scope>
    <source>
        <strain evidence="2">cv. Victoria</strain>
        <tissue evidence="1">Leaf</tissue>
    </source>
</reference>
<comment type="caution">
    <text evidence="1">The sequence shown here is derived from an EMBL/GenBank/DDBJ whole genome shotgun (WGS) entry which is preliminary data.</text>
</comment>
<dbReference type="PANTHER" id="PTHR35770:SF1">
    <property type="entry name" value="U2 SMALL NUCLEAR RIBONUCLEOPROTEIN AUXILIARY FACTOR-LIKE PROTEIN"/>
    <property type="match status" value="1"/>
</dbReference>
<accession>A0A5J9TPW3</accession>
<feature type="non-terminal residue" evidence="1">
    <location>
        <position position="1"/>
    </location>
</feature>
<dbReference type="AlphaFoldDB" id="A0A5J9TPW3"/>
<evidence type="ECO:0000313" key="2">
    <source>
        <dbReference type="Proteomes" id="UP000324897"/>
    </source>
</evidence>
<dbReference type="OrthoDB" id="775087at2759"/>
<keyword evidence="2" id="KW-1185">Reference proteome</keyword>
<protein>
    <submittedName>
        <fullName evidence="1">Uncharacterized protein</fullName>
    </submittedName>
</protein>
<organism evidence="1 2">
    <name type="scientific">Eragrostis curvula</name>
    <name type="common">weeping love grass</name>
    <dbReference type="NCBI Taxonomy" id="38414"/>
    <lineage>
        <taxon>Eukaryota</taxon>
        <taxon>Viridiplantae</taxon>
        <taxon>Streptophyta</taxon>
        <taxon>Embryophyta</taxon>
        <taxon>Tracheophyta</taxon>
        <taxon>Spermatophyta</taxon>
        <taxon>Magnoliopsida</taxon>
        <taxon>Liliopsida</taxon>
        <taxon>Poales</taxon>
        <taxon>Poaceae</taxon>
        <taxon>PACMAD clade</taxon>
        <taxon>Chloridoideae</taxon>
        <taxon>Eragrostideae</taxon>
        <taxon>Eragrostidinae</taxon>
        <taxon>Eragrostis</taxon>
    </lineage>
</organism>
<dbReference type="PANTHER" id="PTHR35770">
    <property type="entry name" value="U2 SMALL NUCLEAR RIBONUCLEOPROTEIN AUXILIARY FACTOR-LIKE PROTEIN"/>
    <property type="match status" value="1"/>
</dbReference>
<dbReference type="Proteomes" id="UP000324897">
    <property type="component" value="Unassembled WGS sequence"/>
</dbReference>
<sequence>MAAAVKMAAVFGEVQPDDDHEEQPRRPVLFRADAQGHLRVVATDLHSLAWHRSLALADIHDLVLSTNNFFFRIDSMANPKQDDVGIAGSLSDFLDYLYSSLSGHVKILYSSSGSDSAKLMATKAKGLPRITLTLDRVAPSALSDVIAEFSLSLYAAYKTKHEQATAEQEQVKQLKESLSTERVGYPYQLKDSLFIRHVLPVRVSNIL</sequence>